<comment type="similarity">
    <text evidence="3">Belongs to the nitroreductase family.</text>
</comment>
<keyword evidence="9" id="KW-1185">Reference proteome</keyword>
<sequence length="194" mass="21433">MSTISTFLKSYTSRRTQYQLKKALPEGVTLQQVQDIVQQLVKHTPTSFNSQTVRAVILTGALHDKVWQSVTDAIPAEAQKKRPNSIKEEAYGSIIFFDDGAALKKIQEAFPPYADYFPIFASTSNGAAQINTWTLIGELGLGGHLQHYNPLVQEALKGKVPESWNVVAQLAFGVPVGEPSEKEFIDNEVKVLSE</sequence>
<dbReference type="Proteomes" id="UP000094389">
    <property type="component" value="Unassembled WGS sequence"/>
</dbReference>
<keyword evidence="5" id="KW-0560">Oxidoreductase</keyword>
<evidence type="ECO:0000256" key="4">
    <source>
        <dbReference type="ARBA" id="ARBA00022490"/>
    </source>
</evidence>
<reference evidence="8 9" key="1">
    <citation type="journal article" date="2016" name="Proc. Natl. Acad. Sci. U.S.A.">
        <title>Comparative genomics of biotechnologically important yeasts.</title>
        <authorList>
            <person name="Riley R."/>
            <person name="Haridas S."/>
            <person name="Wolfe K.H."/>
            <person name="Lopes M.R."/>
            <person name="Hittinger C.T."/>
            <person name="Goeker M."/>
            <person name="Salamov A.A."/>
            <person name="Wisecaver J.H."/>
            <person name="Long T.M."/>
            <person name="Calvey C.H."/>
            <person name="Aerts A.L."/>
            <person name="Barry K.W."/>
            <person name="Choi C."/>
            <person name="Clum A."/>
            <person name="Coughlan A.Y."/>
            <person name="Deshpande S."/>
            <person name="Douglass A.P."/>
            <person name="Hanson S.J."/>
            <person name="Klenk H.-P."/>
            <person name="LaButti K.M."/>
            <person name="Lapidus A."/>
            <person name="Lindquist E.A."/>
            <person name="Lipzen A.M."/>
            <person name="Meier-Kolthoff J.P."/>
            <person name="Ohm R.A."/>
            <person name="Otillar R.P."/>
            <person name="Pangilinan J.L."/>
            <person name="Peng Y."/>
            <person name="Rokas A."/>
            <person name="Rosa C.A."/>
            <person name="Scheuner C."/>
            <person name="Sibirny A.A."/>
            <person name="Slot J.C."/>
            <person name="Stielow J.B."/>
            <person name="Sun H."/>
            <person name="Kurtzman C.P."/>
            <person name="Blackwell M."/>
            <person name="Grigoriev I.V."/>
            <person name="Jeffries T.W."/>
        </authorList>
    </citation>
    <scope>NUCLEOTIDE SEQUENCE [LARGE SCALE GENOMIC DNA]</scope>
    <source>
        <strain evidence="9">ATCC 18201 / CBS 1600 / BCRC 20928 / JCM 3617 / NBRC 0987 / NRRL Y-1542</strain>
    </source>
</reference>
<proteinExistence type="inferred from homology"/>
<dbReference type="EMBL" id="KV453950">
    <property type="protein sequence ID" value="ODV70795.1"/>
    <property type="molecule type" value="Genomic_DNA"/>
</dbReference>
<dbReference type="STRING" id="983966.A0A1E4RUQ7"/>
<dbReference type="GO" id="GO:0034599">
    <property type="term" value="P:cellular response to oxidative stress"/>
    <property type="evidence" value="ECO:0007669"/>
    <property type="project" value="InterPro"/>
</dbReference>
<keyword evidence="6" id="KW-0539">Nucleus</keyword>
<dbReference type="InterPro" id="IPR033877">
    <property type="entry name" value="Frm2/Hbn1"/>
</dbReference>
<dbReference type="GO" id="GO:0005634">
    <property type="term" value="C:nucleus"/>
    <property type="evidence" value="ECO:0007669"/>
    <property type="project" value="UniProtKB-SubCell"/>
</dbReference>
<dbReference type="PANTHER" id="PTHR43035">
    <property type="entry name" value="FATTY ACID REPRESSION MUTANT PROTEIN 2-RELATED"/>
    <property type="match status" value="1"/>
</dbReference>
<accession>A0A1E4RUQ7</accession>
<evidence type="ECO:0000256" key="5">
    <source>
        <dbReference type="ARBA" id="ARBA00023002"/>
    </source>
</evidence>
<dbReference type="AlphaFoldDB" id="A0A1E4RUQ7"/>
<dbReference type="CDD" id="cd02140">
    <property type="entry name" value="Frm2-like"/>
    <property type="match status" value="1"/>
</dbReference>
<evidence type="ECO:0000256" key="6">
    <source>
        <dbReference type="ARBA" id="ARBA00023242"/>
    </source>
</evidence>
<dbReference type="OrthoDB" id="2138173at2759"/>
<dbReference type="GeneID" id="30987479"/>
<evidence type="ECO:0000313" key="9">
    <source>
        <dbReference type="Proteomes" id="UP000094389"/>
    </source>
</evidence>
<evidence type="ECO:0000313" key="8">
    <source>
        <dbReference type="EMBL" id="ODV70795.1"/>
    </source>
</evidence>
<dbReference type="Pfam" id="PF00881">
    <property type="entry name" value="Nitroreductase"/>
    <property type="match status" value="1"/>
</dbReference>
<protein>
    <recommendedName>
        <fullName evidence="7">Nitroreductase domain-containing protein</fullName>
    </recommendedName>
</protein>
<dbReference type="GO" id="GO:0005737">
    <property type="term" value="C:cytoplasm"/>
    <property type="evidence" value="ECO:0007669"/>
    <property type="project" value="UniProtKB-SubCell"/>
</dbReference>
<dbReference type="Gene3D" id="3.40.109.10">
    <property type="entry name" value="NADH Oxidase"/>
    <property type="match status" value="1"/>
</dbReference>
<organism evidence="8 9">
    <name type="scientific">Cyberlindnera jadinii (strain ATCC 18201 / CBS 1600 / BCRC 20928 / JCM 3617 / NBRC 0987 / NRRL Y-1542)</name>
    <name type="common">Torula yeast</name>
    <name type="synonym">Candida utilis</name>
    <dbReference type="NCBI Taxonomy" id="983966"/>
    <lineage>
        <taxon>Eukaryota</taxon>
        <taxon>Fungi</taxon>
        <taxon>Dikarya</taxon>
        <taxon>Ascomycota</taxon>
        <taxon>Saccharomycotina</taxon>
        <taxon>Saccharomycetes</taxon>
        <taxon>Phaffomycetales</taxon>
        <taxon>Phaffomycetaceae</taxon>
        <taxon>Cyberlindnera</taxon>
    </lineage>
</organism>
<evidence type="ECO:0000256" key="2">
    <source>
        <dbReference type="ARBA" id="ARBA00004496"/>
    </source>
</evidence>
<evidence type="ECO:0000259" key="7">
    <source>
        <dbReference type="Pfam" id="PF00881"/>
    </source>
</evidence>
<name>A0A1E4RUQ7_CYBJN</name>
<evidence type="ECO:0000256" key="3">
    <source>
        <dbReference type="ARBA" id="ARBA00007118"/>
    </source>
</evidence>
<gene>
    <name evidence="8" type="ORF">CYBJADRAFT_132929</name>
</gene>
<dbReference type="InterPro" id="IPR029479">
    <property type="entry name" value="Nitroreductase"/>
</dbReference>
<feature type="domain" description="Nitroreductase" evidence="7">
    <location>
        <begin position="13"/>
        <end position="173"/>
    </location>
</feature>
<dbReference type="RefSeq" id="XP_020067834.1">
    <property type="nucleotide sequence ID" value="XM_020213083.1"/>
</dbReference>
<dbReference type="GO" id="GO:0016491">
    <property type="term" value="F:oxidoreductase activity"/>
    <property type="evidence" value="ECO:0007669"/>
    <property type="project" value="UniProtKB-KW"/>
</dbReference>
<dbReference type="FunFam" id="3.40.109.10:FF:000001">
    <property type="entry name" value="Nitroreductase family"/>
    <property type="match status" value="1"/>
</dbReference>
<dbReference type="InterPro" id="IPR000415">
    <property type="entry name" value="Nitroreductase-like"/>
</dbReference>
<dbReference type="SUPFAM" id="SSF55469">
    <property type="entry name" value="FMN-dependent nitroreductase-like"/>
    <property type="match status" value="1"/>
</dbReference>
<dbReference type="PANTHER" id="PTHR43035:SF1">
    <property type="entry name" value="FATTY ACID REPRESSION MUTANT PROTEIN 2-RELATED"/>
    <property type="match status" value="1"/>
</dbReference>
<dbReference type="OMA" id="EMFENHT"/>
<comment type="subcellular location">
    <subcellularLocation>
        <location evidence="2">Cytoplasm</location>
    </subcellularLocation>
    <subcellularLocation>
        <location evidence="1">Nucleus</location>
    </subcellularLocation>
</comment>
<keyword evidence="4" id="KW-0963">Cytoplasm</keyword>
<evidence type="ECO:0000256" key="1">
    <source>
        <dbReference type="ARBA" id="ARBA00004123"/>
    </source>
</evidence>